<feature type="transmembrane region" description="Helical" evidence="8">
    <location>
        <begin position="143"/>
        <end position="166"/>
    </location>
</feature>
<keyword evidence="6 8" id="KW-0472">Membrane</keyword>
<proteinExistence type="inferred from homology"/>
<dbReference type="GO" id="GO:0009926">
    <property type="term" value="P:auxin polar transport"/>
    <property type="evidence" value="ECO:0007669"/>
    <property type="project" value="TreeGrafter"/>
</dbReference>
<feature type="transmembrane region" description="Helical" evidence="8">
    <location>
        <begin position="40"/>
        <end position="59"/>
    </location>
</feature>
<dbReference type="EMBL" id="LR862142">
    <property type="protein sequence ID" value="CAD1821983.1"/>
    <property type="molecule type" value="Genomic_DNA"/>
</dbReference>
<gene>
    <name evidence="9" type="ORF">CB5_LOCUS5194</name>
</gene>
<dbReference type="GO" id="GO:0005886">
    <property type="term" value="C:plasma membrane"/>
    <property type="evidence" value="ECO:0007669"/>
    <property type="project" value="TreeGrafter"/>
</dbReference>
<keyword evidence="4 8" id="KW-0812">Transmembrane</keyword>
<feature type="transmembrane region" description="Helical" evidence="8">
    <location>
        <begin position="354"/>
        <end position="374"/>
    </location>
</feature>
<name>A0A6V7NTQ1_ANACO</name>
<feature type="transmembrane region" description="Helical" evidence="8">
    <location>
        <begin position="325"/>
        <end position="348"/>
    </location>
</feature>
<comment type="similarity">
    <text evidence="2 8">Belongs to the auxin efflux carrier (TC 2.A.69.1) family.</text>
</comment>
<evidence type="ECO:0000256" key="7">
    <source>
        <dbReference type="ARBA" id="ARBA00023294"/>
    </source>
</evidence>
<comment type="subcellular location">
    <subcellularLocation>
        <location evidence="1 8">Membrane</location>
        <topology evidence="1 8">Multi-pass membrane protein</topology>
    </subcellularLocation>
</comment>
<accession>A0A6V7NTQ1</accession>
<evidence type="ECO:0000256" key="4">
    <source>
        <dbReference type="ARBA" id="ARBA00022692"/>
    </source>
</evidence>
<dbReference type="GO" id="GO:0009734">
    <property type="term" value="P:auxin-activated signaling pathway"/>
    <property type="evidence" value="ECO:0007669"/>
    <property type="project" value="UniProtKB-UniRule"/>
</dbReference>
<dbReference type="InterPro" id="IPR004776">
    <property type="entry name" value="Mem_transp_PIN-like"/>
</dbReference>
<evidence type="ECO:0000256" key="6">
    <source>
        <dbReference type="ARBA" id="ARBA00023136"/>
    </source>
</evidence>
<dbReference type="NCBIfam" id="TIGR00946">
    <property type="entry name" value="2a69"/>
    <property type="match status" value="1"/>
</dbReference>
<evidence type="ECO:0000256" key="1">
    <source>
        <dbReference type="ARBA" id="ARBA00004141"/>
    </source>
</evidence>
<evidence type="ECO:0000256" key="8">
    <source>
        <dbReference type="RuleBase" id="RU362108"/>
    </source>
</evidence>
<feature type="transmembrane region" description="Helical" evidence="8">
    <location>
        <begin position="71"/>
        <end position="92"/>
    </location>
</feature>
<reference evidence="9" key="1">
    <citation type="submission" date="2020-07" db="EMBL/GenBank/DDBJ databases">
        <authorList>
            <person name="Lin J."/>
        </authorList>
    </citation>
    <scope>NUCLEOTIDE SEQUENCE</scope>
</reference>
<dbReference type="PANTHER" id="PTHR31752">
    <property type="entry name" value="AUXIN EFFLUX CARRIER COMPONENT 1B-RELATED"/>
    <property type="match status" value="1"/>
</dbReference>
<organism evidence="9">
    <name type="scientific">Ananas comosus var. bracteatus</name>
    <name type="common">red pineapple</name>
    <dbReference type="NCBI Taxonomy" id="296719"/>
    <lineage>
        <taxon>Eukaryota</taxon>
        <taxon>Viridiplantae</taxon>
        <taxon>Streptophyta</taxon>
        <taxon>Embryophyta</taxon>
        <taxon>Tracheophyta</taxon>
        <taxon>Spermatophyta</taxon>
        <taxon>Magnoliopsida</taxon>
        <taxon>Liliopsida</taxon>
        <taxon>Poales</taxon>
        <taxon>Bromeliaceae</taxon>
        <taxon>Bromelioideae</taxon>
        <taxon>Ananas</taxon>
    </lineage>
</organism>
<evidence type="ECO:0000256" key="3">
    <source>
        <dbReference type="ARBA" id="ARBA00022448"/>
    </source>
</evidence>
<keyword evidence="3 8" id="KW-0813">Transport</keyword>
<feature type="transmembrane region" description="Helical" evidence="8">
    <location>
        <begin position="108"/>
        <end position="131"/>
    </location>
</feature>
<evidence type="ECO:0000256" key="2">
    <source>
        <dbReference type="ARBA" id="ARBA00009177"/>
    </source>
</evidence>
<evidence type="ECO:0000256" key="5">
    <source>
        <dbReference type="ARBA" id="ARBA00022989"/>
    </source>
</evidence>
<dbReference type="InterPro" id="IPR014024">
    <property type="entry name" value="Auxin_eff_plant"/>
</dbReference>
<dbReference type="Pfam" id="PF03547">
    <property type="entry name" value="Mem_trans"/>
    <property type="match status" value="1"/>
</dbReference>
<comment type="function">
    <text evidence="8">May act as a component of the auxin efflux carrier.</text>
</comment>
<keyword evidence="7 8" id="KW-0927">Auxin signaling pathway</keyword>
<dbReference type="GO" id="GO:0005783">
    <property type="term" value="C:endoplasmic reticulum"/>
    <property type="evidence" value="ECO:0007669"/>
    <property type="project" value="TreeGrafter"/>
</dbReference>
<dbReference type="AlphaFoldDB" id="A0A6V7NTQ1"/>
<keyword evidence="5 8" id="KW-1133">Transmembrane helix</keyword>
<sequence length="414" mass="44151">MISGSDLYRVVSAMAPLYTAMGLGYASVRWWRVLSADHCAGIGRFVAVLAVPLLVFRIVAGNNPYAMNPRLLLADSLEKLLLLAALLLWALLRRRSSSSSSSSSSPPLLAWAVTVFSLATLPNTAIIGIPLLNGMYGPDAGVLVAQIIFPQLIVWYNLIIFVYELIAARRTAAAPRSENPNTSIGGGGGDTADFDITVLVSEGGDMVLSKMTKEEENAGAGDGGGKNAAAVAAEEEETRRRETEVVPVRKVMAVAVRKLAKVPSTYASFLGLLWSLIAFRYGIQMPTIIDGSLSIISSTAVGLSMFSVGTFMARQPRFISCGYRMAIIATVIKFLVGPLIMAGASLAVGLRGTLLRVAIVQAALPLAVLSFVYAEEYKLHPDIMSTAVITGNFVSLPVTILYYILLGLCCTKHS</sequence>
<feature type="transmembrane region" description="Helical" evidence="8">
    <location>
        <begin position="6"/>
        <end position="28"/>
    </location>
</feature>
<feature type="transmembrane region" description="Helical" evidence="8">
    <location>
        <begin position="266"/>
        <end position="283"/>
    </location>
</feature>
<evidence type="ECO:0000313" key="9">
    <source>
        <dbReference type="EMBL" id="CAD1821983.1"/>
    </source>
</evidence>
<protein>
    <recommendedName>
        <fullName evidence="8">Auxin efflux carrier component</fullName>
    </recommendedName>
</protein>
<feature type="transmembrane region" description="Helical" evidence="8">
    <location>
        <begin position="386"/>
        <end position="405"/>
    </location>
</feature>
<dbReference type="GO" id="GO:0010329">
    <property type="term" value="F:auxin efflux transmembrane transporter activity"/>
    <property type="evidence" value="ECO:0007669"/>
    <property type="project" value="TreeGrafter"/>
</dbReference>
<dbReference type="PANTHER" id="PTHR31752:SF45">
    <property type="entry name" value="AUXIN EFFLUX CARRIER COMPONENT 9-RELATED"/>
    <property type="match status" value="1"/>
</dbReference>
<feature type="transmembrane region" description="Helical" evidence="8">
    <location>
        <begin position="295"/>
        <end position="313"/>
    </location>
</feature>
<dbReference type="InterPro" id="IPR051107">
    <property type="entry name" value="Auxin_Efflux_Carrier"/>
</dbReference>